<accession>A0AAN5DDX3</accession>
<keyword evidence="3" id="KW-1185">Reference proteome</keyword>
<feature type="non-terminal residue" evidence="2">
    <location>
        <position position="88"/>
    </location>
</feature>
<name>A0AAN5DDX3_9BILA</name>
<keyword evidence="1" id="KW-0812">Transmembrane</keyword>
<keyword evidence="1" id="KW-1133">Transmembrane helix</keyword>
<evidence type="ECO:0000313" key="2">
    <source>
        <dbReference type="EMBL" id="GMR60412.1"/>
    </source>
</evidence>
<evidence type="ECO:0008006" key="4">
    <source>
        <dbReference type="Google" id="ProtNLM"/>
    </source>
</evidence>
<evidence type="ECO:0000256" key="1">
    <source>
        <dbReference type="SAM" id="Phobius"/>
    </source>
</evidence>
<gene>
    <name evidence="2" type="ORF">PMAYCL1PPCAC_30607</name>
</gene>
<reference evidence="3" key="1">
    <citation type="submission" date="2022-10" db="EMBL/GenBank/DDBJ databases">
        <title>Genome assembly of Pristionchus species.</title>
        <authorList>
            <person name="Yoshida K."/>
            <person name="Sommer R.J."/>
        </authorList>
    </citation>
    <scope>NUCLEOTIDE SEQUENCE [LARGE SCALE GENOMIC DNA]</scope>
    <source>
        <strain evidence="3">RS5460</strain>
    </source>
</reference>
<keyword evidence="1" id="KW-0472">Membrane</keyword>
<dbReference type="Proteomes" id="UP001328107">
    <property type="component" value="Unassembled WGS sequence"/>
</dbReference>
<dbReference type="InterPro" id="IPR019429">
    <property type="entry name" value="7TM_GPCR_serpentine_rcpt_Sri"/>
</dbReference>
<protein>
    <recommendedName>
        <fullName evidence="4">G protein-coupled receptor</fullName>
    </recommendedName>
</protein>
<feature type="transmembrane region" description="Helical" evidence="1">
    <location>
        <begin position="65"/>
        <end position="85"/>
    </location>
</feature>
<dbReference type="EMBL" id="BTRK01000006">
    <property type="protein sequence ID" value="GMR60412.1"/>
    <property type="molecule type" value="Genomic_DNA"/>
</dbReference>
<feature type="non-terminal residue" evidence="2">
    <location>
        <position position="1"/>
    </location>
</feature>
<feature type="transmembrane region" description="Helical" evidence="1">
    <location>
        <begin position="21"/>
        <end position="45"/>
    </location>
</feature>
<dbReference type="Pfam" id="PF10327">
    <property type="entry name" value="7TM_GPCR_Sri"/>
    <property type="match status" value="1"/>
</dbReference>
<comment type="caution">
    <text evidence="2">The sequence shown here is derived from an EMBL/GenBank/DDBJ whole genome shotgun (WGS) entry which is preliminary data.</text>
</comment>
<organism evidence="2 3">
    <name type="scientific">Pristionchus mayeri</name>
    <dbReference type="NCBI Taxonomy" id="1317129"/>
    <lineage>
        <taxon>Eukaryota</taxon>
        <taxon>Metazoa</taxon>
        <taxon>Ecdysozoa</taxon>
        <taxon>Nematoda</taxon>
        <taxon>Chromadorea</taxon>
        <taxon>Rhabditida</taxon>
        <taxon>Rhabditina</taxon>
        <taxon>Diplogasteromorpha</taxon>
        <taxon>Diplogasteroidea</taxon>
        <taxon>Neodiplogasteridae</taxon>
        <taxon>Pristionchus</taxon>
    </lineage>
</organism>
<dbReference type="AlphaFoldDB" id="A0AAN5DDX3"/>
<sequence length="88" mass="9546">LQMLLKLHVVMSANSIQMHRTLIKALLAQMVFPMITLCIPLIAAAAAIRFGSVLPPALTKIGGQIGLIIVCLHSPLNTIAMLLYVRPF</sequence>
<evidence type="ECO:0000313" key="3">
    <source>
        <dbReference type="Proteomes" id="UP001328107"/>
    </source>
</evidence>
<proteinExistence type="predicted"/>